<accession>A0A072NTE7</accession>
<reference evidence="3 4" key="1">
    <citation type="submission" date="2013-03" db="EMBL/GenBank/DDBJ databases">
        <title>The Genome Sequence of Exophiala aquamarina CBS 119918.</title>
        <authorList>
            <consortium name="The Broad Institute Genomics Platform"/>
            <person name="Cuomo C."/>
            <person name="de Hoog S."/>
            <person name="Gorbushina A."/>
            <person name="Walker B."/>
            <person name="Young S.K."/>
            <person name="Zeng Q."/>
            <person name="Gargeya S."/>
            <person name="Fitzgerald M."/>
            <person name="Haas B."/>
            <person name="Abouelleil A."/>
            <person name="Allen A.W."/>
            <person name="Alvarado L."/>
            <person name="Arachchi H.M."/>
            <person name="Berlin A.M."/>
            <person name="Chapman S.B."/>
            <person name="Gainer-Dewar J."/>
            <person name="Goldberg J."/>
            <person name="Griggs A."/>
            <person name="Gujja S."/>
            <person name="Hansen M."/>
            <person name="Howarth C."/>
            <person name="Imamovic A."/>
            <person name="Ireland A."/>
            <person name="Larimer J."/>
            <person name="McCowan C."/>
            <person name="Murphy C."/>
            <person name="Pearson M."/>
            <person name="Poon T.W."/>
            <person name="Priest M."/>
            <person name="Roberts A."/>
            <person name="Saif S."/>
            <person name="Shea T."/>
            <person name="Sisk P."/>
            <person name="Sykes S."/>
            <person name="Wortman J."/>
            <person name="Nusbaum C."/>
            <person name="Birren B."/>
        </authorList>
    </citation>
    <scope>NUCLEOTIDE SEQUENCE [LARGE SCALE GENOMIC DNA]</scope>
    <source>
        <strain evidence="3 4">CBS 119918</strain>
    </source>
</reference>
<comment type="cofactor">
    <cofactor evidence="1">
        <name>pyridoxal 5'-phosphate</name>
        <dbReference type="ChEBI" id="CHEBI:597326"/>
    </cofactor>
</comment>
<evidence type="ECO:0000256" key="2">
    <source>
        <dbReference type="SAM" id="Phobius"/>
    </source>
</evidence>
<dbReference type="OrthoDB" id="425114at2759"/>
<dbReference type="EMBL" id="AMGV01000046">
    <property type="protein sequence ID" value="KEF50911.1"/>
    <property type="molecule type" value="Genomic_DNA"/>
</dbReference>
<keyword evidence="2" id="KW-1133">Transmembrane helix</keyword>
<evidence type="ECO:0000256" key="1">
    <source>
        <dbReference type="ARBA" id="ARBA00001933"/>
    </source>
</evidence>
<dbReference type="Pfam" id="PF00202">
    <property type="entry name" value="Aminotran_3"/>
    <property type="match status" value="1"/>
</dbReference>
<dbReference type="SUPFAM" id="SSF53383">
    <property type="entry name" value="PLP-dependent transferases"/>
    <property type="match status" value="1"/>
</dbReference>
<keyword evidence="2" id="KW-0472">Membrane</keyword>
<dbReference type="InterPro" id="IPR015424">
    <property type="entry name" value="PyrdxlP-dep_Trfase"/>
</dbReference>
<protein>
    <submittedName>
        <fullName evidence="3">Glutamate-1-semialdehyde 2,1-aminomutase</fullName>
    </submittedName>
</protein>
<organism evidence="3 4">
    <name type="scientific">Exophiala aquamarina CBS 119918</name>
    <dbReference type="NCBI Taxonomy" id="1182545"/>
    <lineage>
        <taxon>Eukaryota</taxon>
        <taxon>Fungi</taxon>
        <taxon>Dikarya</taxon>
        <taxon>Ascomycota</taxon>
        <taxon>Pezizomycotina</taxon>
        <taxon>Eurotiomycetes</taxon>
        <taxon>Chaetothyriomycetidae</taxon>
        <taxon>Chaetothyriales</taxon>
        <taxon>Herpotrichiellaceae</taxon>
        <taxon>Exophiala</taxon>
    </lineage>
</organism>
<dbReference type="RefSeq" id="XP_013253501.1">
    <property type="nucleotide sequence ID" value="XM_013398047.1"/>
</dbReference>
<dbReference type="Proteomes" id="UP000027920">
    <property type="component" value="Unassembled WGS sequence"/>
</dbReference>
<dbReference type="HOGENOM" id="CLU_2084845_0_0_1"/>
<dbReference type="AlphaFoldDB" id="A0A072NTE7"/>
<dbReference type="Gene3D" id="3.40.640.10">
    <property type="entry name" value="Type I PLP-dependent aspartate aminotransferase-like (Major domain)"/>
    <property type="match status" value="1"/>
</dbReference>
<feature type="transmembrane region" description="Helical" evidence="2">
    <location>
        <begin position="95"/>
        <end position="114"/>
    </location>
</feature>
<dbReference type="InterPro" id="IPR005814">
    <property type="entry name" value="Aminotrans_3"/>
</dbReference>
<dbReference type="GeneID" id="25287929"/>
<gene>
    <name evidence="3" type="ORF">A1O9_13038</name>
</gene>
<comment type="caution">
    <text evidence="3">The sequence shown here is derived from an EMBL/GenBank/DDBJ whole genome shotgun (WGS) entry which is preliminary data.</text>
</comment>
<evidence type="ECO:0000313" key="4">
    <source>
        <dbReference type="Proteomes" id="UP000027920"/>
    </source>
</evidence>
<dbReference type="InterPro" id="IPR015421">
    <property type="entry name" value="PyrdxlP-dep_Trfase_major"/>
</dbReference>
<dbReference type="PANTHER" id="PTHR43713">
    <property type="entry name" value="GLUTAMATE-1-SEMIALDEHYDE 2,1-AMINOMUTASE"/>
    <property type="match status" value="1"/>
</dbReference>
<sequence>MQVAGGCNLGTPEFLHYLRGLATIENALLIFDEIMTSRLDYSGLQVPLGIKPDIATISKWAGGGMSFGAYGATRNHRVFHPSTGKLGHSGTFNNIVTMAAGFVLGYGSLFAIQFDGS</sequence>
<evidence type="ECO:0000313" key="3">
    <source>
        <dbReference type="EMBL" id="KEF50911.1"/>
    </source>
</evidence>
<dbReference type="VEuPathDB" id="FungiDB:A1O9_13038"/>
<dbReference type="PANTHER" id="PTHR43713:SF3">
    <property type="entry name" value="GLUTAMATE-1-SEMIALDEHYDE 2,1-AMINOMUTASE 1, CHLOROPLASTIC-RELATED"/>
    <property type="match status" value="1"/>
</dbReference>
<dbReference type="STRING" id="1182545.A0A072NTE7"/>
<keyword evidence="2" id="KW-0812">Transmembrane</keyword>
<dbReference type="GO" id="GO:0008483">
    <property type="term" value="F:transaminase activity"/>
    <property type="evidence" value="ECO:0007669"/>
    <property type="project" value="InterPro"/>
</dbReference>
<dbReference type="GO" id="GO:0030170">
    <property type="term" value="F:pyridoxal phosphate binding"/>
    <property type="evidence" value="ECO:0007669"/>
    <property type="project" value="InterPro"/>
</dbReference>
<name>A0A072NTE7_9EURO</name>
<keyword evidence="4" id="KW-1185">Reference proteome</keyword>
<proteinExistence type="predicted"/>